<organism evidence="2 3">
    <name type="scientific">Sphingobacterium mizutaii</name>
    <dbReference type="NCBI Taxonomy" id="1010"/>
    <lineage>
        <taxon>Bacteria</taxon>
        <taxon>Pseudomonadati</taxon>
        <taxon>Bacteroidota</taxon>
        <taxon>Sphingobacteriia</taxon>
        <taxon>Sphingobacteriales</taxon>
        <taxon>Sphingobacteriaceae</taxon>
        <taxon>Sphingobacterium</taxon>
    </lineage>
</organism>
<feature type="transmembrane region" description="Helical" evidence="1">
    <location>
        <begin position="12"/>
        <end position="36"/>
    </location>
</feature>
<dbReference type="RefSeq" id="WP_093098354.1">
    <property type="nucleotide sequence ID" value="NZ_FNGK01000002.1"/>
</dbReference>
<proteinExistence type="predicted"/>
<dbReference type="Proteomes" id="UP000215355">
    <property type="component" value="Chromosome 1"/>
</dbReference>
<evidence type="ECO:0000313" key="2">
    <source>
        <dbReference type="EMBL" id="SNV54361.1"/>
    </source>
</evidence>
<dbReference type="AlphaFoldDB" id="A0AAJ5C1F1"/>
<dbReference type="EMBL" id="LT906468">
    <property type="protein sequence ID" value="SNV54361.1"/>
    <property type="molecule type" value="Genomic_DNA"/>
</dbReference>
<keyword evidence="1" id="KW-0812">Transmembrane</keyword>
<reference evidence="2 3" key="1">
    <citation type="submission" date="2017-06" db="EMBL/GenBank/DDBJ databases">
        <authorList>
            <consortium name="Pathogen Informatics"/>
        </authorList>
    </citation>
    <scope>NUCLEOTIDE SEQUENCE [LARGE SCALE GENOMIC DNA]</scope>
    <source>
        <strain evidence="2 3">NCTC12149</strain>
    </source>
</reference>
<evidence type="ECO:0000256" key="1">
    <source>
        <dbReference type="SAM" id="Phobius"/>
    </source>
</evidence>
<gene>
    <name evidence="2" type="ORF">SAMEA4412673_03073</name>
</gene>
<name>A0AAJ5C1F1_9SPHI</name>
<sequence length="216" mass="25178">MKEKKRNKSYSIVLKIITGIIFIYGLYFVINSFILINDSKNYSKYITNNINTLENDTLLYNLLPKDTGIIEDFNFEELKNSEKIVTYSLKNEQHLIFKFPLKVNEIKSNKGNPSTLTGLNKVLNVFPGTQLNYKYKNIDKLKVHSTDLQIISNGNVIQKENSITFDKTSFIDYKFNDVSLLYLQTNNPNLTITCQYYFFENYFVIEFSAKDKSLTT</sequence>
<keyword evidence="1" id="KW-1133">Transmembrane helix</keyword>
<protein>
    <submittedName>
        <fullName evidence="2">Uncharacterized protein</fullName>
    </submittedName>
</protein>
<accession>A0AAJ5C1F1</accession>
<keyword evidence="1" id="KW-0472">Membrane</keyword>
<dbReference type="KEGG" id="smiz:4412673_03073"/>
<evidence type="ECO:0000313" key="3">
    <source>
        <dbReference type="Proteomes" id="UP000215355"/>
    </source>
</evidence>